<dbReference type="Proteomes" id="UP000245647">
    <property type="component" value="Unassembled WGS sequence"/>
</dbReference>
<organism evidence="7 8">
    <name type="scientific">Pararcticibacter amylolyticus</name>
    <dbReference type="NCBI Taxonomy" id="2173175"/>
    <lineage>
        <taxon>Bacteria</taxon>
        <taxon>Pseudomonadati</taxon>
        <taxon>Bacteroidota</taxon>
        <taxon>Sphingobacteriia</taxon>
        <taxon>Sphingobacteriales</taxon>
        <taxon>Sphingobacteriaceae</taxon>
        <taxon>Pararcticibacter</taxon>
    </lineage>
</organism>
<evidence type="ECO:0000256" key="3">
    <source>
        <dbReference type="ARBA" id="ARBA00023027"/>
    </source>
</evidence>
<feature type="domain" description="D-isomer specific 2-hydroxyacid dehydrogenase catalytic" evidence="5">
    <location>
        <begin position="9"/>
        <end position="323"/>
    </location>
</feature>
<dbReference type="EMBL" id="QEAS01000024">
    <property type="protein sequence ID" value="PWG78483.1"/>
    <property type="molecule type" value="Genomic_DNA"/>
</dbReference>
<sequence length="328" mass="37047">MKITAFETRDDEKRAFKKLADSLNIEIVLINKPLSQHTIELAAGSQGVTVLGHSKVDEGILSKLKELDIHYLSTRTIGYNHIDLEAAKKLNIRISNACYEPHGVADYTVMLILMSLRKYKQALFRANVNDYSLKGLQGREMRDMTVGIIGTGKIGAKVIDNLSGFGCRILAYDTYRNGNILQKAEYVSLDELYQQSDIISLHVPLLDSTYQMISQDSIAKMKNGVILVNCARGELMNIADLIYAIEHEKIGALALDVFEKEEGIYHFDRRTDIIKNRDMAYIRQFPNVIMTQHIAFYTDRAVEEMVVCGVQSLHSFIKGEKASTELLY</sequence>
<comment type="caution">
    <text evidence="7">The sequence shown here is derived from an EMBL/GenBank/DDBJ whole genome shotgun (WGS) entry which is preliminary data.</text>
</comment>
<dbReference type="SUPFAM" id="SSF51735">
    <property type="entry name" value="NAD(P)-binding Rossmann-fold domains"/>
    <property type="match status" value="1"/>
</dbReference>
<dbReference type="InterPro" id="IPR036291">
    <property type="entry name" value="NAD(P)-bd_dom_sf"/>
</dbReference>
<dbReference type="PROSITE" id="PS00670">
    <property type="entry name" value="D_2_HYDROXYACID_DH_2"/>
    <property type="match status" value="1"/>
</dbReference>
<keyword evidence="3" id="KW-0520">NAD</keyword>
<dbReference type="PANTHER" id="PTHR43026">
    <property type="entry name" value="2-HYDROXYACID DEHYDROGENASE HOMOLOG 1-RELATED"/>
    <property type="match status" value="1"/>
</dbReference>
<keyword evidence="8" id="KW-1185">Reference proteome</keyword>
<dbReference type="CDD" id="cd12185">
    <property type="entry name" value="HGDH_LDH_like"/>
    <property type="match status" value="1"/>
</dbReference>
<dbReference type="InterPro" id="IPR029753">
    <property type="entry name" value="D-isomer_DH_CS"/>
</dbReference>
<accession>A0A2U2PAU6</accession>
<evidence type="ECO:0000256" key="2">
    <source>
        <dbReference type="ARBA" id="ARBA00023002"/>
    </source>
</evidence>
<comment type="similarity">
    <text evidence="1 4">Belongs to the D-isomer specific 2-hydroxyacid dehydrogenase family.</text>
</comment>
<dbReference type="SUPFAM" id="SSF52283">
    <property type="entry name" value="Formate/glycerate dehydrogenase catalytic domain-like"/>
    <property type="match status" value="1"/>
</dbReference>
<evidence type="ECO:0000256" key="1">
    <source>
        <dbReference type="ARBA" id="ARBA00005854"/>
    </source>
</evidence>
<dbReference type="AlphaFoldDB" id="A0A2U2PAU6"/>
<evidence type="ECO:0000259" key="6">
    <source>
        <dbReference type="Pfam" id="PF02826"/>
    </source>
</evidence>
<dbReference type="Pfam" id="PF02826">
    <property type="entry name" value="2-Hacid_dh_C"/>
    <property type="match status" value="1"/>
</dbReference>
<dbReference type="PROSITE" id="PS00671">
    <property type="entry name" value="D_2_HYDROXYACID_DH_3"/>
    <property type="match status" value="1"/>
</dbReference>
<evidence type="ECO:0000313" key="7">
    <source>
        <dbReference type="EMBL" id="PWG78483.1"/>
    </source>
</evidence>
<proteinExistence type="inferred from homology"/>
<dbReference type="InterPro" id="IPR058205">
    <property type="entry name" value="D-LDH-like"/>
</dbReference>
<evidence type="ECO:0000256" key="4">
    <source>
        <dbReference type="RuleBase" id="RU003719"/>
    </source>
</evidence>
<dbReference type="GO" id="GO:0051287">
    <property type="term" value="F:NAD binding"/>
    <property type="evidence" value="ECO:0007669"/>
    <property type="project" value="InterPro"/>
</dbReference>
<dbReference type="Gene3D" id="3.40.50.720">
    <property type="entry name" value="NAD(P)-binding Rossmann-like Domain"/>
    <property type="match status" value="2"/>
</dbReference>
<dbReference type="RefSeq" id="WP_109417940.1">
    <property type="nucleotide sequence ID" value="NZ_QEAS01000024.1"/>
</dbReference>
<dbReference type="InterPro" id="IPR006140">
    <property type="entry name" value="D-isomer_DH_NAD-bd"/>
</dbReference>
<dbReference type="Pfam" id="PF00389">
    <property type="entry name" value="2-Hacid_dh"/>
    <property type="match status" value="1"/>
</dbReference>
<evidence type="ECO:0000313" key="8">
    <source>
        <dbReference type="Proteomes" id="UP000245647"/>
    </source>
</evidence>
<keyword evidence="2 4" id="KW-0560">Oxidoreductase</keyword>
<reference evidence="7 8" key="1">
    <citation type="submission" date="2018-04" db="EMBL/GenBank/DDBJ databases">
        <title>Pedobacter chongqingensis sp. nov., isolated from a rottenly hemp rope.</title>
        <authorList>
            <person name="Cai Y."/>
        </authorList>
    </citation>
    <scope>NUCLEOTIDE SEQUENCE [LARGE SCALE GENOMIC DNA]</scope>
    <source>
        <strain evidence="7 8">FJ4-8</strain>
    </source>
</reference>
<dbReference type="PANTHER" id="PTHR43026:SF1">
    <property type="entry name" value="2-HYDROXYACID DEHYDROGENASE HOMOLOG 1-RELATED"/>
    <property type="match status" value="1"/>
</dbReference>
<dbReference type="PROSITE" id="PS00065">
    <property type="entry name" value="D_2_HYDROXYACID_DH_1"/>
    <property type="match status" value="1"/>
</dbReference>
<dbReference type="InterPro" id="IPR029752">
    <property type="entry name" value="D-isomer_DH_CS1"/>
</dbReference>
<protein>
    <submittedName>
        <fullName evidence="7">Lactate dehydrogenase</fullName>
    </submittedName>
</protein>
<dbReference type="OrthoDB" id="1522997at2"/>
<gene>
    <name evidence="7" type="ORF">DDR33_21895</name>
</gene>
<evidence type="ECO:0000259" key="5">
    <source>
        <dbReference type="Pfam" id="PF00389"/>
    </source>
</evidence>
<dbReference type="InterPro" id="IPR006139">
    <property type="entry name" value="D-isomer_2_OHA_DH_cat_dom"/>
</dbReference>
<feature type="domain" description="D-isomer specific 2-hydroxyacid dehydrogenase NAD-binding" evidence="6">
    <location>
        <begin position="109"/>
        <end position="295"/>
    </location>
</feature>
<dbReference type="GO" id="GO:0008720">
    <property type="term" value="F:D-lactate dehydrogenase (NAD+) activity"/>
    <property type="evidence" value="ECO:0007669"/>
    <property type="project" value="TreeGrafter"/>
</dbReference>
<name>A0A2U2PAU6_9SPHI</name>